<dbReference type="WBParaSite" id="SMRG1_89200.1">
    <property type="protein sequence ID" value="SMRG1_89200.1"/>
    <property type="gene ID" value="SMRG1_89200"/>
</dbReference>
<sequence>MNQFYHVIIMVIIVMFSHFNVVSGECRTIGQNCSKTVFSPCCEQLYCGLNTLFTGKCHLCLAGGYFCWTSQECCSGKCSWLKCTDPIKDVVEKLTG</sequence>
<evidence type="ECO:0000256" key="5">
    <source>
        <dbReference type="ARBA" id="ARBA00023157"/>
    </source>
</evidence>
<evidence type="ECO:0000256" key="1">
    <source>
        <dbReference type="ARBA" id="ARBA00004613"/>
    </source>
</evidence>
<keyword evidence="2" id="KW-0964">Secreted</keyword>
<keyword evidence="6" id="KW-1133">Transmembrane helix</keyword>
<evidence type="ECO:0000313" key="8">
    <source>
        <dbReference type="Proteomes" id="UP000050790"/>
    </source>
</evidence>
<evidence type="ECO:0000313" key="9">
    <source>
        <dbReference type="WBParaSite" id="SMRG1_89200.1"/>
    </source>
</evidence>
<keyword evidence="4" id="KW-0960">Knottin</keyword>
<proteinExistence type="predicted"/>
<evidence type="ECO:0000256" key="3">
    <source>
        <dbReference type="ARBA" id="ARBA00022729"/>
    </source>
</evidence>
<feature type="transmembrane region" description="Helical" evidence="6">
    <location>
        <begin position="6"/>
        <end position="22"/>
    </location>
</feature>
<dbReference type="InterPro" id="IPR021712">
    <property type="entry name" value="UPF0506"/>
</dbReference>
<evidence type="ECO:0000256" key="6">
    <source>
        <dbReference type="SAM" id="Phobius"/>
    </source>
</evidence>
<dbReference type="Pfam" id="PF11703">
    <property type="entry name" value="UPF0506"/>
    <property type="match status" value="1"/>
</dbReference>
<evidence type="ECO:0000259" key="7">
    <source>
        <dbReference type="Pfam" id="PF11703"/>
    </source>
</evidence>
<comment type="subcellular location">
    <subcellularLocation>
        <location evidence="1">Secreted</location>
    </subcellularLocation>
</comment>
<organism evidence="8 9">
    <name type="scientific">Schistosoma margrebowiei</name>
    <dbReference type="NCBI Taxonomy" id="48269"/>
    <lineage>
        <taxon>Eukaryota</taxon>
        <taxon>Metazoa</taxon>
        <taxon>Spiralia</taxon>
        <taxon>Lophotrochozoa</taxon>
        <taxon>Platyhelminthes</taxon>
        <taxon>Trematoda</taxon>
        <taxon>Digenea</taxon>
        <taxon>Strigeidida</taxon>
        <taxon>Schistosomatoidea</taxon>
        <taxon>Schistosomatidae</taxon>
        <taxon>Schistosoma</taxon>
    </lineage>
</organism>
<evidence type="ECO:0000256" key="2">
    <source>
        <dbReference type="ARBA" id="ARBA00022525"/>
    </source>
</evidence>
<name>A0AA85AK85_9TREM</name>
<evidence type="ECO:0000256" key="4">
    <source>
        <dbReference type="ARBA" id="ARBA00022854"/>
    </source>
</evidence>
<dbReference type="Proteomes" id="UP000050790">
    <property type="component" value="Unassembled WGS sequence"/>
</dbReference>
<feature type="domain" description="UPF0506" evidence="7">
    <location>
        <begin position="26"/>
        <end position="84"/>
    </location>
</feature>
<keyword evidence="6" id="KW-0472">Membrane</keyword>
<dbReference type="GO" id="GO:0005576">
    <property type="term" value="C:extracellular region"/>
    <property type="evidence" value="ECO:0007669"/>
    <property type="project" value="UniProtKB-SubCell"/>
</dbReference>
<accession>A0AA85AK85</accession>
<keyword evidence="5" id="KW-1015">Disulfide bond</keyword>
<keyword evidence="3" id="KW-0732">Signal</keyword>
<protein>
    <recommendedName>
        <fullName evidence="7">UPF0506 domain-containing protein</fullName>
    </recommendedName>
</protein>
<reference evidence="9" key="1">
    <citation type="submission" date="2023-11" db="UniProtKB">
        <authorList>
            <consortium name="WormBaseParasite"/>
        </authorList>
    </citation>
    <scope>IDENTIFICATION</scope>
</reference>
<keyword evidence="6" id="KW-0812">Transmembrane</keyword>
<dbReference type="AlphaFoldDB" id="A0AA85AK85"/>